<dbReference type="STRING" id="1137991.SAMN05660642_04895"/>
<evidence type="ECO:0000313" key="13">
    <source>
        <dbReference type="Proteomes" id="UP000198680"/>
    </source>
</evidence>
<evidence type="ECO:0000256" key="2">
    <source>
        <dbReference type="ARBA" id="ARBA00013025"/>
    </source>
</evidence>
<dbReference type="InterPro" id="IPR036565">
    <property type="entry name" value="Mur-like_cat_sf"/>
</dbReference>
<name>A0A1H0BMA3_9ACTN</name>
<sequence length="458" mass="47194">MSTGTADLSPPAGAASSQAALDRVRRYLYEELGPQRGPAGTGLTRPRALLGALGNPQDRFRAVHVAGTAGKGSVSTFVAGLLRAHGFRVGAHLSPHVHSVLERFQLDGRPASAELVDAELDRIRPAVEVVEQAGHGRPSFFEVTNAVAFGLFADRVDYGVVETGLGGLLDSTNTISRADKLAVVTPIGLDHQDLLGATVGEIAAQKAGILPFAGRAVVARQGSAEAADALSAEAARRSCALRWVDLGPPAVQTWTGPGGTALRLRGQPPLSLGLTGRHQAGNAHLALRAVEALAARDGWALDADAVWLGLRSATLPGRFERRVIGGRTAVLDGAHNPMKLAALVATLQEVHPGARFPWVLAFKQDKDLDAALHVVAPAASVVVATEFCSTGGDHPAGTSVPAELVAAAAADRGIATAVEGNPVLAVRRAAQEADEAVPVVVSGSFHLLAAVHGATVPQ</sequence>
<proteinExistence type="inferred from homology"/>
<reference evidence="13" key="1">
    <citation type="submission" date="2016-10" db="EMBL/GenBank/DDBJ databases">
        <authorList>
            <person name="Varghese N."/>
            <person name="Submissions S."/>
        </authorList>
    </citation>
    <scope>NUCLEOTIDE SEQUENCE [LARGE SCALE GENOMIC DNA]</scope>
    <source>
        <strain evidence="13">DSM 45419</strain>
    </source>
</reference>
<comment type="similarity">
    <text evidence="1 10">Belongs to the folylpolyglutamate synthase family.</text>
</comment>
<keyword evidence="6 10" id="KW-0067">ATP-binding</keyword>
<feature type="domain" description="Mur ligase C-terminal" evidence="11">
    <location>
        <begin position="317"/>
        <end position="445"/>
    </location>
</feature>
<dbReference type="NCBIfam" id="TIGR01499">
    <property type="entry name" value="folC"/>
    <property type="match status" value="1"/>
</dbReference>
<keyword evidence="3 10" id="KW-0436">Ligase</keyword>
<evidence type="ECO:0000256" key="9">
    <source>
        <dbReference type="ARBA" id="ARBA00047493"/>
    </source>
</evidence>
<dbReference type="RefSeq" id="WP_091224417.1">
    <property type="nucleotide sequence ID" value="NZ_FNHE01000023.1"/>
</dbReference>
<dbReference type="EC" id="6.3.2.17" evidence="2"/>
<evidence type="ECO:0000256" key="10">
    <source>
        <dbReference type="PIRNR" id="PIRNR001563"/>
    </source>
</evidence>
<evidence type="ECO:0000259" key="11">
    <source>
        <dbReference type="Pfam" id="PF02875"/>
    </source>
</evidence>
<dbReference type="Gene3D" id="3.90.190.20">
    <property type="entry name" value="Mur ligase, C-terminal domain"/>
    <property type="match status" value="1"/>
</dbReference>
<dbReference type="OrthoDB" id="9809356at2"/>
<keyword evidence="4" id="KW-0479">Metal-binding</keyword>
<dbReference type="InterPro" id="IPR036615">
    <property type="entry name" value="Mur_ligase_C_dom_sf"/>
</dbReference>
<dbReference type="GO" id="GO:0008841">
    <property type="term" value="F:dihydrofolate synthase activity"/>
    <property type="evidence" value="ECO:0007669"/>
    <property type="project" value="TreeGrafter"/>
</dbReference>
<dbReference type="GO" id="GO:0005524">
    <property type="term" value="F:ATP binding"/>
    <property type="evidence" value="ECO:0007669"/>
    <property type="project" value="UniProtKB-KW"/>
</dbReference>
<accession>A0A1H0BMA3</accession>
<dbReference type="AlphaFoldDB" id="A0A1H0BMA3"/>
<evidence type="ECO:0000256" key="3">
    <source>
        <dbReference type="ARBA" id="ARBA00022598"/>
    </source>
</evidence>
<dbReference type="GO" id="GO:0046872">
    <property type="term" value="F:metal ion binding"/>
    <property type="evidence" value="ECO:0007669"/>
    <property type="project" value="UniProtKB-KW"/>
</dbReference>
<dbReference type="SUPFAM" id="SSF53623">
    <property type="entry name" value="MurD-like peptide ligases, catalytic domain"/>
    <property type="match status" value="1"/>
</dbReference>
<organism evidence="12 13">
    <name type="scientific">Geodermatophilus siccatus</name>
    <dbReference type="NCBI Taxonomy" id="1137991"/>
    <lineage>
        <taxon>Bacteria</taxon>
        <taxon>Bacillati</taxon>
        <taxon>Actinomycetota</taxon>
        <taxon>Actinomycetes</taxon>
        <taxon>Geodermatophilales</taxon>
        <taxon>Geodermatophilaceae</taxon>
        <taxon>Geodermatophilus</taxon>
    </lineage>
</organism>
<dbReference type="PIRSF" id="PIRSF001563">
    <property type="entry name" value="Folylpolyglu_synth"/>
    <property type="match status" value="1"/>
</dbReference>
<dbReference type="Gene3D" id="3.40.1190.10">
    <property type="entry name" value="Mur-like, catalytic domain"/>
    <property type="match status" value="1"/>
</dbReference>
<comment type="catalytic activity">
    <reaction evidence="9">
        <text>(6S)-5,6,7,8-tetrahydrofolyl-(gamma-L-Glu)(n) + L-glutamate + ATP = (6S)-5,6,7,8-tetrahydrofolyl-(gamma-L-Glu)(n+1) + ADP + phosphate + H(+)</text>
        <dbReference type="Rhea" id="RHEA:10580"/>
        <dbReference type="Rhea" id="RHEA-COMP:14738"/>
        <dbReference type="Rhea" id="RHEA-COMP:14740"/>
        <dbReference type="ChEBI" id="CHEBI:15378"/>
        <dbReference type="ChEBI" id="CHEBI:29985"/>
        <dbReference type="ChEBI" id="CHEBI:30616"/>
        <dbReference type="ChEBI" id="CHEBI:43474"/>
        <dbReference type="ChEBI" id="CHEBI:141005"/>
        <dbReference type="ChEBI" id="CHEBI:456216"/>
        <dbReference type="EC" id="6.3.2.17"/>
    </reaction>
</comment>
<evidence type="ECO:0000256" key="6">
    <source>
        <dbReference type="ARBA" id="ARBA00022840"/>
    </source>
</evidence>
<evidence type="ECO:0000313" key="12">
    <source>
        <dbReference type="EMBL" id="SDN46786.1"/>
    </source>
</evidence>
<dbReference type="EMBL" id="FNHE01000023">
    <property type="protein sequence ID" value="SDN46786.1"/>
    <property type="molecule type" value="Genomic_DNA"/>
</dbReference>
<keyword evidence="13" id="KW-1185">Reference proteome</keyword>
<dbReference type="PANTHER" id="PTHR11136">
    <property type="entry name" value="FOLYLPOLYGLUTAMATE SYNTHASE-RELATED"/>
    <property type="match status" value="1"/>
</dbReference>
<keyword evidence="5 10" id="KW-0547">Nucleotide-binding</keyword>
<dbReference type="InterPro" id="IPR004101">
    <property type="entry name" value="Mur_ligase_C"/>
</dbReference>
<evidence type="ECO:0000256" key="7">
    <source>
        <dbReference type="ARBA" id="ARBA00022842"/>
    </source>
</evidence>
<evidence type="ECO:0000256" key="8">
    <source>
        <dbReference type="ARBA" id="ARBA00030592"/>
    </source>
</evidence>
<gene>
    <name evidence="12" type="ORF">SAMN05660642_04895</name>
</gene>
<dbReference type="Proteomes" id="UP000198680">
    <property type="component" value="Unassembled WGS sequence"/>
</dbReference>
<dbReference type="Pfam" id="PF02875">
    <property type="entry name" value="Mur_ligase_C"/>
    <property type="match status" value="1"/>
</dbReference>
<dbReference type="InterPro" id="IPR001645">
    <property type="entry name" value="Folylpolyglutamate_synth"/>
</dbReference>
<dbReference type="GO" id="GO:0005737">
    <property type="term" value="C:cytoplasm"/>
    <property type="evidence" value="ECO:0007669"/>
    <property type="project" value="TreeGrafter"/>
</dbReference>
<dbReference type="GO" id="GO:0004326">
    <property type="term" value="F:tetrahydrofolylpolyglutamate synthase activity"/>
    <property type="evidence" value="ECO:0007669"/>
    <property type="project" value="UniProtKB-EC"/>
</dbReference>
<dbReference type="PANTHER" id="PTHR11136:SF0">
    <property type="entry name" value="DIHYDROFOLATE SYNTHETASE-RELATED"/>
    <property type="match status" value="1"/>
</dbReference>
<dbReference type="SUPFAM" id="SSF53244">
    <property type="entry name" value="MurD-like peptide ligases, peptide-binding domain"/>
    <property type="match status" value="1"/>
</dbReference>
<evidence type="ECO:0000256" key="4">
    <source>
        <dbReference type="ARBA" id="ARBA00022723"/>
    </source>
</evidence>
<keyword evidence="7" id="KW-0460">Magnesium</keyword>
<evidence type="ECO:0000256" key="1">
    <source>
        <dbReference type="ARBA" id="ARBA00008276"/>
    </source>
</evidence>
<protein>
    <recommendedName>
        <fullName evidence="2">tetrahydrofolate synthase</fullName>
        <ecNumber evidence="2">6.3.2.17</ecNumber>
    </recommendedName>
    <alternativeName>
        <fullName evidence="8">Tetrahydrofolylpolyglutamate synthase</fullName>
    </alternativeName>
</protein>
<evidence type="ECO:0000256" key="5">
    <source>
        <dbReference type="ARBA" id="ARBA00022741"/>
    </source>
</evidence>